<evidence type="ECO:0000256" key="1">
    <source>
        <dbReference type="ARBA" id="ARBA00006308"/>
    </source>
</evidence>
<gene>
    <name evidence="8" type="ORF">FNF29_03215</name>
</gene>
<reference evidence="8 9" key="1">
    <citation type="submission" date="2019-07" db="EMBL/GenBank/DDBJ databases">
        <title>Genomes of Cafeteria roenbergensis.</title>
        <authorList>
            <person name="Fischer M.G."/>
            <person name="Hackl T."/>
            <person name="Roman M."/>
        </authorList>
    </citation>
    <scope>NUCLEOTIDE SEQUENCE [LARGE SCALE GENOMIC DNA]</scope>
    <source>
        <strain evidence="8 9">BVI</strain>
    </source>
</reference>
<dbReference type="GO" id="GO:0042176">
    <property type="term" value="P:regulation of protein catabolic process"/>
    <property type="evidence" value="ECO:0007669"/>
    <property type="project" value="UniProtKB-UniRule"/>
</dbReference>
<dbReference type="Pfam" id="PF18004">
    <property type="entry name" value="RPN2_C"/>
    <property type="match status" value="1"/>
</dbReference>
<keyword evidence="3 4" id="KW-0647">Proteasome</keyword>
<proteinExistence type="inferred from homology"/>
<feature type="compositionally biased region" description="Low complexity" evidence="5">
    <location>
        <begin position="1078"/>
        <end position="1093"/>
    </location>
</feature>
<organism evidence="8 9">
    <name type="scientific">Cafeteria roenbergensis</name>
    <name type="common">Marine flagellate</name>
    <dbReference type="NCBI Taxonomy" id="33653"/>
    <lineage>
        <taxon>Eukaryota</taxon>
        <taxon>Sar</taxon>
        <taxon>Stramenopiles</taxon>
        <taxon>Bigyra</taxon>
        <taxon>Opalozoa</taxon>
        <taxon>Bicosoecida</taxon>
        <taxon>Cafeteriaceae</taxon>
        <taxon>Cafeteria</taxon>
    </lineage>
</organism>
<dbReference type="GO" id="GO:0043161">
    <property type="term" value="P:proteasome-mediated ubiquitin-dependent protein catabolic process"/>
    <property type="evidence" value="ECO:0007669"/>
    <property type="project" value="TreeGrafter"/>
</dbReference>
<dbReference type="GO" id="GO:0005634">
    <property type="term" value="C:nucleus"/>
    <property type="evidence" value="ECO:0007669"/>
    <property type="project" value="TreeGrafter"/>
</dbReference>
<feature type="compositionally biased region" description="Low complexity" evidence="5">
    <location>
        <begin position="917"/>
        <end position="939"/>
    </location>
</feature>
<accession>A0A5A8CL25</accession>
<dbReference type="Gene3D" id="1.25.10.10">
    <property type="entry name" value="Leucine-rich Repeat Variant"/>
    <property type="match status" value="1"/>
</dbReference>
<dbReference type="Pfam" id="PF01851">
    <property type="entry name" value="PC_rep"/>
    <property type="match status" value="1"/>
</dbReference>
<feature type="domain" description="26S proteasome regulatory subunit RPN2 C-terminal" evidence="6">
    <location>
        <begin position="842"/>
        <end position="1030"/>
    </location>
</feature>
<evidence type="ECO:0000256" key="2">
    <source>
        <dbReference type="ARBA" id="ARBA00022737"/>
    </source>
</evidence>
<evidence type="ECO:0000259" key="7">
    <source>
        <dbReference type="Pfam" id="PF21505"/>
    </source>
</evidence>
<dbReference type="AlphaFoldDB" id="A0A5A8CL25"/>
<dbReference type="Pfam" id="PF21505">
    <property type="entry name" value="RPN2_N"/>
    <property type="match status" value="1"/>
</dbReference>
<dbReference type="InterPro" id="IPR040623">
    <property type="entry name" value="RPN2_C"/>
</dbReference>
<dbReference type="SUPFAM" id="SSF48371">
    <property type="entry name" value="ARM repeat"/>
    <property type="match status" value="1"/>
</dbReference>
<dbReference type="PIRSF" id="PIRSF015947">
    <property type="entry name" value="26S_Psome_Rpn2"/>
    <property type="match status" value="1"/>
</dbReference>
<dbReference type="PANTHER" id="PTHR10943">
    <property type="entry name" value="26S PROTEASOME NON-ATPASE REGULATORY SUBUNIT"/>
    <property type="match status" value="1"/>
</dbReference>
<evidence type="ECO:0000256" key="3">
    <source>
        <dbReference type="ARBA" id="ARBA00022942"/>
    </source>
</evidence>
<comment type="similarity">
    <text evidence="1 4">Belongs to the proteasome subunit S1 family.</text>
</comment>
<dbReference type="GO" id="GO:0008540">
    <property type="term" value="C:proteasome regulatory particle, base subcomplex"/>
    <property type="evidence" value="ECO:0007669"/>
    <property type="project" value="UniProtKB-UniRule"/>
</dbReference>
<evidence type="ECO:0000313" key="8">
    <source>
        <dbReference type="EMBL" id="KAA0153398.1"/>
    </source>
</evidence>
<evidence type="ECO:0000256" key="4">
    <source>
        <dbReference type="PIRNR" id="PIRNR015947"/>
    </source>
</evidence>
<dbReference type="OMA" id="IMFGRQE"/>
<dbReference type="InterPro" id="IPR016024">
    <property type="entry name" value="ARM-type_fold"/>
</dbReference>
<evidence type="ECO:0000256" key="5">
    <source>
        <dbReference type="SAM" id="MobiDB-lite"/>
    </source>
</evidence>
<feature type="compositionally biased region" description="Basic and acidic residues" evidence="5">
    <location>
        <begin position="971"/>
        <end position="985"/>
    </location>
</feature>
<feature type="compositionally biased region" description="Basic residues" evidence="5">
    <location>
        <begin position="886"/>
        <end position="900"/>
    </location>
</feature>
<sequence length="1093" mass="115833">MATAAMSLPSAAASGVLCMLEEDDAALKSFALRKLDAIVDESWSEAASKASMIEELSEDKAFADHKLAARVASKIFYHLEAYPEALHLALESAELFDINERSEYSEKMIGQCIDEYTRARNEAAKNPDHGGPDPRMEAIVMRMFERCFTDGAWSQAVGIAVEARRLDVVEDAVSRAGRSTRAAKAILADAYDAALRFVSTREYRTSVFELLRTLHQEQSPVDYMGLMRCLEGLGDTKTTARLLVDLLKAGEDGSGAAAASSPASSAVVSSRTEEKHLMALQIAFDLAEADDQRFLAGVASALPNAPDTPEGRAAAAAAAATAAASGTGADFGGLPAPESGFWQRLMEVRQVLRRETTLRLQIHFLFKACKADRGILKRLKAAQSKARFDPVAHHALIVSAALMHAGTTLDFFYRDNIQWIRQATNWARFSAIASVGVYHKGNVENAMRVLDPMLPKPDAPPQSPEVAGGSLYALGLIHANRGAIEGDTTLPFLLEHLHYPDEIIQHGACLGLGLAAMGSCNELVFQQMHSALDHESAVAQEAAGLGIGLVLVGNGPTFTGVGSDGMQAVMSLLTKAATSPHEKTVRGATMGVALSCYGLEETADVVIEQMARDKDPIVRYSAQFARGLAFCGSAASSAVRSLLHSAVSDVSDDVRRAAVMALGFVLHRKPRELPKLVGLLAESFNPHVRYGAAMSLGIAAAATGMPSALHILQPLLDDPVDFVRQGAFMATAMVLQQESEARTPMVKKFRERVMADASNPFKPAMARMGAIMAAGILDAGGRNCVVSLTTPSGFTKPTAVIGMALFTQYWYWFPLAHCLSLATHPTSVVAVVPVKDKPGEFRLPSSFALDCRCRPGLFAYPDMLTEKTDDKSKQVTKVELSTASRTKARSRQRQLMRLRSQRSDGSRLSRSQSRALGGAASSTPGAAAGAASPSPAAASSSGAAAASAAGAAGAGSAAAASEAASAASAGPEDKPKQEAAAKEASRFQVPNASRVAPPQRKFLALVEGQRWAPVRRDVTAHAGVLVVRDTARLSGSGLADATDGDLEEIKRPRVGEDAQEPEPPAPFVFEVPGDEWDSAQASAEGGASATKRA</sequence>
<comment type="caution">
    <text evidence="8">The sequence shown here is derived from an EMBL/GenBank/DDBJ whole genome shotgun (WGS) entry which is preliminary data.</text>
</comment>
<name>A0A5A8CL25_CAFRO</name>
<feature type="compositionally biased region" description="Basic and acidic residues" evidence="5">
    <location>
        <begin position="1047"/>
        <end position="1056"/>
    </location>
</feature>
<dbReference type="GO" id="GO:0030234">
    <property type="term" value="F:enzyme regulator activity"/>
    <property type="evidence" value="ECO:0007669"/>
    <property type="project" value="UniProtKB-UniRule"/>
</dbReference>
<dbReference type="Pfam" id="PF13646">
    <property type="entry name" value="HEAT_2"/>
    <property type="match status" value="1"/>
</dbReference>
<feature type="region of interest" description="Disordered" evidence="5">
    <location>
        <begin position="1035"/>
        <end position="1093"/>
    </location>
</feature>
<dbReference type="InterPro" id="IPR048570">
    <property type="entry name" value="PSMD1_RPN2_N"/>
</dbReference>
<dbReference type="EMBL" id="VLTN01000016">
    <property type="protein sequence ID" value="KAA0153398.1"/>
    <property type="molecule type" value="Genomic_DNA"/>
</dbReference>
<feature type="domain" description="26S proteasome non-ATPase regulatory subunit 1/RPN2 N-terminal" evidence="7">
    <location>
        <begin position="12"/>
        <end position="365"/>
    </location>
</feature>
<evidence type="ECO:0000313" key="9">
    <source>
        <dbReference type="Proteomes" id="UP000323011"/>
    </source>
</evidence>
<keyword evidence="9" id="KW-1185">Reference proteome</keyword>
<keyword evidence="2" id="KW-0677">Repeat</keyword>
<dbReference type="InterPro" id="IPR016642">
    <property type="entry name" value="26S_Psome_Rpn2"/>
</dbReference>
<evidence type="ECO:0000259" key="6">
    <source>
        <dbReference type="Pfam" id="PF18004"/>
    </source>
</evidence>
<feature type="region of interest" description="Disordered" evidence="5">
    <location>
        <begin position="966"/>
        <end position="993"/>
    </location>
</feature>
<dbReference type="InterPro" id="IPR002015">
    <property type="entry name" value="Proteasome/cyclosome_rpt"/>
</dbReference>
<dbReference type="Proteomes" id="UP000323011">
    <property type="component" value="Unassembled WGS sequence"/>
</dbReference>
<protein>
    <submittedName>
        <fullName evidence="8">Uncharacterized protein</fullName>
    </submittedName>
</protein>
<feature type="region of interest" description="Disordered" evidence="5">
    <location>
        <begin position="869"/>
        <end position="939"/>
    </location>
</feature>
<dbReference type="GO" id="GO:0034515">
    <property type="term" value="C:proteasome storage granule"/>
    <property type="evidence" value="ECO:0007669"/>
    <property type="project" value="TreeGrafter"/>
</dbReference>
<dbReference type="InterPro" id="IPR011989">
    <property type="entry name" value="ARM-like"/>
</dbReference>
<dbReference type="PANTHER" id="PTHR10943:SF2">
    <property type="entry name" value="26S PROTEASOME NON-ATPASE REGULATORY SUBUNIT 1"/>
    <property type="match status" value="1"/>
</dbReference>